<feature type="compositionally biased region" description="Basic and acidic residues" evidence="1">
    <location>
        <begin position="160"/>
        <end position="171"/>
    </location>
</feature>
<feature type="compositionally biased region" description="Basic and acidic residues" evidence="1">
    <location>
        <begin position="14"/>
        <end position="48"/>
    </location>
</feature>
<dbReference type="GO" id="GO:0006396">
    <property type="term" value="P:RNA processing"/>
    <property type="evidence" value="ECO:0007669"/>
    <property type="project" value="InterPro"/>
</dbReference>
<proteinExistence type="predicted"/>
<evidence type="ECO:0000313" key="4">
    <source>
        <dbReference type="Proteomes" id="UP001273209"/>
    </source>
</evidence>
<feature type="compositionally biased region" description="Acidic residues" evidence="1">
    <location>
        <begin position="172"/>
        <end position="181"/>
    </location>
</feature>
<feature type="domain" description="Wbp11/ELF5/Saf1 N-terminal" evidence="2">
    <location>
        <begin position="4"/>
        <end position="82"/>
    </location>
</feature>
<dbReference type="GeneID" id="87918094"/>
<feature type="region of interest" description="Disordered" evidence="1">
    <location>
        <begin position="256"/>
        <end position="299"/>
    </location>
</feature>
<dbReference type="RefSeq" id="XP_062757354.1">
    <property type="nucleotide sequence ID" value="XM_062898189.1"/>
</dbReference>
<reference evidence="3" key="1">
    <citation type="submission" date="2023-11" db="EMBL/GenBank/DDBJ databases">
        <title>The genome sequences of three competitors of mushroom-forming fungi.</title>
        <authorList>
            <person name="Beijen E."/>
            <person name="Ohm R.A."/>
        </authorList>
    </citation>
    <scope>NUCLEOTIDE SEQUENCE</scope>
    <source>
        <strain evidence="3">CBS 100526</strain>
    </source>
</reference>
<gene>
    <name evidence="3" type="ORF">Triagg1_3851</name>
</gene>
<name>A0AAE1M207_9HYPO</name>
<dbReference type="InterPro" id="IPR019007">
    <property type="entry name" value="Wbp11/ELF5/Saf1_N"/>
</dbReference>
<feature type="region of interest" description="Disordered" evidence="1">
    <location>
        <begin position="1"/>
        <end position="48"/>
    </location>
</feature>
<dbReference type="Proteomes" id="UP001273209">
    <property type="component" value="Unassembled WGS sequence"/>
</dbReference>
<organism evidence="3 4">
    <name type="scientific">Trichoderma aggressivum f. europaeum</name>
    <dbReference type="NCBI Taxonomy" id="173218"/>
    <lineage>
        <taxon>Eukaryota</taxon>
        <taxon>Fungi</taxon>
        <taxon>Dikarya</taxon>
        <taxon>Ascomycota</taxon>
        <taxon>Pezizomycotina</taxon>
        <taxon>Sordariomycetes</taxon>
        <taxon>Hypocreomycetidae</taxon>
        <taxon>Hypocreales</taxon>
        <taxon>Hypocreaceae</taxon>
        <taxon>Trichoderma</taxon>
    </lineage>
</organism>
<feature type="compositionally biased region" description="Basic and acidic residues" evidence="1">
    <location>
        <begin position="182"/>
        <end position="196"/>
    </location>
</feature>
<feature type="compositionally biased region" description="Acidic residues" evidence="1">
    <location>
        <begin position="269"/>
        <end position="279"/>
    </location>
</feature>
<protein>
    <recommendedName>
        <fullName evidence="2">Wbp11/ELF5/Saf1 N-terminal domain-containing protein</fullName>
    </recommendedName>
</protein>
<dbReference type="AlphaFoldDB" id="A0AAE1M207"/>
<keyword evidence="4" id="KW-1185">Reference proteome</keyword>
<dbReference type="Pfam" id="PF09429">
    <property type="entry name" value="Wbp11"/>
    <property type="match status" value="1"/>
</dbReference>
<evidence type="ECO:0000313" key="3">
    <source>
        <dbReference type="EMBL" id="KAK4077519.1"/>
    </source>
</evidence>
<evidence type="ECO:0000256" key="1">
    <source>
        <dbReference type="SAM" id="MobiDB-lite"/>
    </source>
</evidence>
<accession>A0AAE1M207</accession>
<dbReference type="EMBL" id="JAWRVG010000011">
    <property type="protein sequence ID" value="KAK4077519.1"/>
    <property type="molecule type" value="Genomic_DNA"/>
</dbReference>
<sequence>MPKEKNYNPVQAQRKADKAREVRKGKAEAQGRRNEKLARKNPDRIQKQIDDLKAVTAGGGKLTRHEEQVLEGLEKELLSVRKARDTLGDKAPSFGRGWRRDDDGSRSGALGKRRRGDGDGSSSDDDVADDVRSIPMPRDTPPPIPKAEMDKWYAKRRAKRNADNAARRRDAGDDEAQDGEDNDRGKGKGRDRDRGQRNAAPVVESRTVYEAKPVVRDLRKEAVAAFVPTSVQMKMSKGKGQGGLMEPEEADRLEKEGYLKAASGGGGRDEEEGEDEADAEAAAAPSRHVVMEEVEDEDA</sequence>
<comment type="caution">
    <text evidence="3">The sequence shown here is derived from an EMBL/GenBank/DDBJ whole genome shotgun (WGS) entry which is preliminary data.</text>
</comment>
<evidence type="ECO:0000259" key="2">
    <source>
        <dbReference type="Pfam" id="PF09429"/>
    </source>
</evidence>
<feature type="region of interest" description="Disordered" evidence="1">
    <location>
        <begin position="84"/>
        <end position="204"/>
    </location>
</feature>